<dbReference type="EMBL" id="WSES01000005">
    <property type="protein sequence ID" value="MVW61793.1"/>
    <property type="molecule type" value="Genomic_DNA"/>
</dbReference>
<dbReference type="Pfam" id="PF05258">
    <property type="entry name" value="DciA"/>
    <property type="match status" value="1"/>
</dbReference>
<reference evidence="1 2" key="1">
    <citation type="submission" date="2019-12" db="EMBL/GenBank/DDBJ databases">
        <authorList>
            <person name="Li C."/>
            <person name="Zhao J."/>
        </authorList>
    </citation>
    <scope>NUCLEOTIDE SEQUENCE [LARGE SCALE GENOMIC DNA]</scope>
    <source>
        <strain evidence="1 2">NEAU-DD11</strain>
    </source>
</reference>
<keyword evidence="2" id="KW-1185">Reference proteome</keyword>
<dbReference type="RefSeq" id="WP_056122844.1">
    <property type="nucleotide sequence ID" value="NZ_WSES01000005.1"/>
</dbReference>
<name>A0A7X3G1A2_9BURK</name>
<evidence type="ECO:0000313" key="2">
    <source>
        <dbReference type="Proteomes" id="UP000443353"/>
    </source>
</evidence>
<dbReference type="Proteomes" id="UP000443353">
    <property type="component" value="Unassembled WGS sequence"/>
</dbReference>
<protein>
    <submittedName>
        <fullName evidence="1">DUF721 domain-containing protein</fullName>
    </submittedName>
</protein>
<sequence length="166" mass="18412">MQSSSNQRPFHIYGTRDRKTSFVATDFLRANDRLAALMPTALRVGNLQRDVKVILPPMYAGCDVLSFQDAVLTLAVPSSAVAAKLKQQLPKLQAGLQKKGWQVENVRIKIQMRPNVPVREELKPSSLTLPPTAVDAFEQLGETLPETPQNAALIAAIKRLAERRKK</sequence>
<accession>A0A7X3G1A2</accession>
<dbReference type="InterPro" id="IPR007922">
    <property type="entry name" value="DciA-like"/>
</dbReference>
<organism evidence="1 2">
    <name type="scientific">Massilia cellulosiltytica</name>
    <dbReference type="NCBI Taxonomy" id="2683234"/>
    <lineage>
        <taxon>Bacteria</taxon>
        <taxon>Pseudomonadati</taxon>
        <taxon>Pseudomonadota</taxon>
        <taxon>Betaproteobacteria</taxon>
        <taxon>Burkholderiales</taxon>
        <taxon>Oxalobacteraceae</taxon>
        <taxon>Telluria group</taxon>
        <taxon>Massilia</taxon>
    </lineage>
</organism>
<evidence type="ECO:0000313" key="1">
    <source>
        <dbReference type="EMBL" id="MVW61793.1"/>
    </source>
</evidence>
<proteinExistence type="predicted"/>
<comment type="caution">
    <text evidence="1">The sequence shown here is derived from an EMBL/GenBank/DDBJ whole genome shotgun (WGS) entry which is preliminary data.</text>
</comment>
<gene>
    <name evidence="1" type="ORF">GPY61_17835</name>
</gene>
<dbReference type="AlphaFoldDB" id="A0A7X3G1A2"/>